<evidence type="ECO:0000256" key="3">
    <source>
        <dbReference type="SAM" id="SignalP"/>
    </source>
</evidence>
<accession>A0AAD6U0X7</accession>
<feature type="signal peptide" evidence="3">
    <location>
        <begin position="1"/>
        <end position="21"/>
    </location>
</feature>
<gene>
    <name evidence="4" type="ORF">B0H15DRAFT_428381</name>
</gene>
<feature type="region of interest" description="Disordered" evidence="1">
    <location>
        <begin position="304"/>
        <end position="326"/>
    </location>
</feature>
<evidence type="ECO:0000256" key="2">
    <source>
        <dbReference type="SAM" id="Phobius"/>
    </source>
</evidence>
<name>A0AAD6U0X7_9AGAR</name>
<dbReference type="Proteomes" id="UP001222325">
    <property type="component" value="Unassembled WGS sequence"/>
</dbReference>
<dbReference type="AlphaFoldDB" id="A0AAD6U0X7"/>
<evidence type="ECO:0000313" key="4">
    <source>
        <dbReference type="EMBL" id="KAJ7083122.1"/>
    </source>
</evidence>
<dbReference type="CDD" id="cd12087">
    <property type="entry name" value="TM_EGFR-like"/>
    <property type="match status" value="1"/>
</dbReference>
<organism evidence="4 5">
    <name type="scientific">Mycena belliarum</name>
    <dbReference type="NCBI Taxonomy" id="1033014"/>
    <lineage>
        <taxon>Eukaryota</taxon>
        <taxon>Fungi</taxon>
        <taxon>Dikarya</taxon>
        <taxon>Basidiomycota</taxon>
        <taxon>Agaricomycotina</taxon>
        <taxon>Agaricomycetes</taxon>
        <taxon>Agaricomycetidae</taxon>
        <taxon>Agaricales</taxon>
        <taxon>Marasmiineae</taxon>
        <taxon>Mycenaceae</taxon>
        <taxon>Mycena</taxon>
    </lineage>
</organism>
<comment type="caution">
    <text evidence="4">The sequence shown here is derived from an EMBL/GenBank/DDBJ whole genome shotgun (WGS) entry which is preliminary data.</text>
</comment>
<feature type="chain" id="PRO_5042206853" evidence="3">
    <location>
        <begin position="22"/>
        <end position="408"/>
    </location>
</feature>
<feature type="region of interest" description="Disordered" evidence="1">
    <location>
        <begin position="354"/>
        <end position="408"/>
    </location>
</feature>
<keyword evidence="5" id="KW-1185">Reference proteome</keyword>
<feature type="compositionally biased region" description="Pro residues" evidence="1">
    <location>
        <begin position="132"/>
        <end position="143"/>
    </location>
</feature>
<sequence length="408" mass="44386">MKLSWMFLVFSSACGLSVAGAFVPYSITGGVAEQRGMSRNGAEGMTMLWRRAPQIDRLTTITIAVGVIGGLAMVGALFLGIILFMRIRRESQQRRNALETASQDIVHFPTISTAPVTADSFAPQPEEKPYQHSPPPPRAPRPQPQRRQGDAMVSAWFADNEDDHMRTDQAEGTGTSRGRQRLGTTSRRDINVEQTPRIPEATNVLSIPRARGSEPESTPSGANSHIPPSLPLSTRRDVNVEQPPSIPEATNVPKIPRARGSEPESTPSGFNSHIRPSLPLSPREPQRPPSPILFREAAIIVPPRARESSLHRKPPPTLPAPAGHHVMSASEDYRAVSRFSISPVARSFPARLTALGSSPLSPKSPPSASRSHHKGLHRFGSLPSLVHPRSESTSPDVPTPDSQRPRRP</sequence>
<evidence type="ECO:0000256" key="1">
    <source>
        <dbReference type="SAM" id="MobiDB-lite"/>
    </source>
</evidence>
<reference evidence="4" key="1">
    <citation type="submission" date="2023-03" db="EMBL/GenBank/DDBJ databases">
        <title>Massive genome expansion in bonnet fungi (Mycena s.s.) driven by repeated elements and novel gene families across ecological guilds.</title>
        <authorList>
            <consortium name="Lawrence Berkeley National Laboratory"/>
            <person name="Harder C.B."/>
            <person name="Miyauchi S."/>
            <person name="Viragh M."/>
            <person name="Kuo A."/>
            <person name="Thoen E."/>
            <person name="Andreopoulos B."/>
            <person name="Lu D."/>
            <person name="Skrede I."/>
            <person name="Drula E."/>
            <person name="Henrissat B."/>
            <person name="Morin E."/>
            <person name="Kohler A."/>
            <person name="Barry K."/>
            <person name="LaButti K."/>
            <person name="Morin E."/>
            <person name="Salamov A."/>
            <person name="Lipzen A."/>
            <person name="Mereny Z."/>
            <person name="Hegedus B."/>
            <person name="Baldrian P."/>
            <person name="Stursova M."/>
            <person name="Weitz H."/>
            <person name="Taylor A."/>
            <person name="Grigoriev I.V."/>
            <person name="Nagy L.G."/>
            <person name="Martin F."/>
            <person name="Kauserud H."/>
        </authorList>
    </citation>
    <scope>NUCLEOTIDE SEQUENCE</scope>
    <source>
        <strain evidence="4">CBHHK173m</strain>
    </source>
</reference>
<feature type="transmembrane region" description="Helical" evidence="2">
    <location>
        <begin position="61"/>
        <end position="85"/>
    </location>
</feature>
<keyword evidence="3" id="KW-0732">Signal</keyword>
<keyword evidence="2" id="KW-0472">Membrane</keyword>
<feature type="compositionally biased region" description="Polar residues" evidence="1">
    <location>
        <begin position="391"/>
        <end position="402"/>
    </location>
</feature>
<keyword evidence="2" id="KW-0812">Transmembrane</keyword>
<feature type="region of interest" description="Disordered" evidence="1">
    <location>
        <begin position="116"/>
        <end position="292"/>
    </location>
</feature>
<dbReference type="EMBL" id="JARJCN010000042">
    <property type="protein sequence ID" value="KAJ7083122.1"/>
    <property type="molecule type" value="Genomic_DNA"/>
</dbReference>
<protein>
    <submittedName>
        <fullName evidence="4">Uncharacterized protein</fullName>
    </submittedName>
</protein>
<feature type="compositionally biased region" description="Low complexity" evidence="1">
    <location>
        <begin position="357"/>
        <end position="369"/>
    </location>
</feature>
<proteinExistence type="predicted"/>
<keyword evidence="2" id="KW-1133">Transmembrane helix</keyword>
<feature type="compositionally biased region" description="Polar residues" evidence="1">
    <location>
        <begin position="170"/>
        <end position="185"/>
    </location>
</feature>
<evidence type="ECO:0000313" key="5">
    <source>
        <dbReference type="Proteomes" id="UP001222325"/>
    </source>
</evidence>